<proteinExistence type="inferred from homology"/>
<keyword evidence="13" id="KW-0186">Copper</keyword>
<keyword evidence="6" id="KW-0677">Repeat</keyword>
<evidence type="ECO:0000256" key="6">
    <source>
        <dbReference type="ARBA" id="ARBA00022737"/>
    </source>
</evidence>
<accession>A0ABU6DPQ0</accession>
<evidence type="ECO:0000256" key="5">
    <source>
        <dbReference type="ARBA" id="ARBA00022723"/>
    </source>
</evidence>
<keyword evidence="10" id="KW-0460">Magnesium</keyword>
<feature type="domain" description="HMA" evidence="17">
    <location>
        <begin position="66"/>
        <end position="131"/>
    </location>
</feature>
<dbReference type="InterPro" id="IPR023299">
    <property type="entry name" value="ATPase_P-typ_cyto_dom_N"/>
</dbReference>
<reference evidence="18 19" key="1">
    <citation type="submission" date="2019-08" db="EMBL/GenBank/DDBJ databases">
        <title>Five species of Acinetobacter isolated from floral nectar and animal pollinators.</title>
        <authorList>
            <person name="Hendry T.A."/>
        </authorList>
    </citation>
    <scope>NUCLEOTIDE SEQUENCE [LARGE SCALE GENOMIC DNA]</scope>
    <source>
        <strain evidence="18 19">MD18.27</strain>
    </source>
</reference>
<dbReference type="EMBL" id="VTDN01000002">
    <property type="protein sequence ID" value="MEB5475843.1"/>
    <property type="molecule type" value="Genomic_DNA"/>
</dbReference>
<dbReference type="Proteomes" id="UP001339883">
    <property type="component" value="Unassembled WGS sequence"/>
</dbReference>
<dbReference type="NCBIfam" id="TIGR01525">
    <property type="entry name" value="ATPase-IB_hvy"/>
    <property type="match status" value="1"/>
</dbReference>
<feature type="transmembrane region" description="Helical" evidence="16">
    <location>
        <begin position="232"/>
        <end position="254"/>
    </location>
</feature>
<comment type="subcellular location">
    <subcellularLocation>
        <location evidence="16">Cell membrane</location>
    </subcellularLocation>
    <subcellularLocation>
        <location evidence="1">Endomembrane system</location>
        <topology evidence="1">Multi-pass membrane protein</topology>
    </subcellularLocation>
</comment>
<comment type="similarity">
    <text evidence="2 16">Belongs to the cation transport ATPase (P-type) (TC 3.A.3) family. Type IB subfamily.</text>
</comment>
<dbReference type="Pfam" id="PF00403">
    <property type="entry name" value="HMA"/>
    <property type="match status" value="2"/>
</dbReference>
<dbReference type="Pfam" id="PF00122">
    <property type="entry name" value="E1-E2_ATPase"/>
    <property type="match status" value="1"/>
</dbReference>
<dbReference type="PROSITE" id="PS00154">
    <property type="entry name" value="ATPASE_E1_E2"/>
    <property type="match status" value="1"/>
</dbReference>
<evidence type="ECO:0000256" key="4">
    <source>
        <dbReference type="ARBA" id="ARBA00022692"/>
    </source>
</evidence>
<keyword evidence="8" id="KW-0187">Copper transport</keyword>
<protein>
    <submittedName>
        <fullName evidence="18">Copper-translocating P-type ATPase</fullName>
    </submittedName>
</protein>
<keyword evidence="7 16" id="KW-0547">Nucleotide-binding</keyword>
<dbReference type="PROSITE" id="PS01047">
    <property type="entry name" value="HMA_1"/>
    <property type="match status" value="1"/>
</dbReference>
<dbReference type="InterPro" id="IPR006121">
    <property type="entry name" value="HMA_dom"/>
</dbReference>
<dbReference type="InterPro" id="IPR001757">
    <property type="entry name" value="P_typ_ATPase"/>
</dbReference>
<dbReference type="SFLD" id="SFLDS00003">
    <property type="entry name" value="Haloacid_Dehalogenase"/>
    <property type="match status" value="1"/>
</dbReference>
<evidence type="ECO:0000256" key="7">
    <source>
        <dbReference type="ARBA" id="ARBA00022741"/>
    </source>
</evidence>
<dbReference type="SFLD" id="SFLDG00002">
    <property type="entry name" value="C1.7:_P-type_atpase_like"/>
    <property type="match status" value="1"/>
</dbReference>
<evidence type="ECO:0000256" key="3">
    <source>
        <dbReference type="ARBA" id="ARBA00022448"/>
    </source>
</evidence>
<dbReference type="InterPro" id="IPR059000">
    <property type="entry name" value="ATPase_P-type_domA"/>
</dbReference>
<dbReference type="NCBIfam" id="TIGR00003">
    <property type="entry name" value="copper ion binding protein"/>
    <property type="match status" value="2"/>
</dbReference>
<evidence type="ECO:0000256" key="8">
    <source>
        <dbReference type="ARBA" id="ARBA00022796"/>
    </source>
</evidence>
<dbReference type="SUPFAM" id="SSF56784">
    <property type="entry name" value="HAD-like"/>
    <property type="match status" value="1"/>
</dbReference>
<evidence type="ECO:0000256" key="12">
    <source>
        <dbReference type="ARBA" id="ARBA00022989"/>
    </source>
</evidence>
<dbReference type="InterPro" id="IPR006122">
    <property type="entry name" value="HMA_Cu_ion-bd"/>
</dbReference>
<evidence type="ECO:0000256" key="15">
    <source>
        <dbReference type="ARBA" id="ARBA00023136"/>
    </source>
</evidence>
<dbReference type="CDD" id="cd00371">
    <property type="entry name" value="HMA"/>
    <property type="match status" value="2"/>
</dbReference>
<dbReference type="InterPro" id="IPR017969">
    <property type="entry name" value="Heavy-metal-associated_CS"/>
</dbReference>
<dbReference type="InterPro" id="IPR036163">
    <property type="entry name" value="HMA_dom_sf"/>
</dbReference>
<evidence type="ECO:0000256" key="14">
    <source>
        <dbReference type="ARBA" id="ARBA00023065"/>
    </source>
</evidence>
<feature type="transmembrane region" description="Helical" evidence="16">
    <location>
        <begin position="757"/>
        <end position="779"/>
    </location>
</feature>
<dbReference type="InterPro" id="IPR018303">
    <property type="entry name" value="ATPase_P-typ_P_site"/>
</dbReference>
<keyword evidence="3" id="KW-0813">Transport</keyword>
<evidence type="ECO:0000256" key="13">
    <source>
        <dbReference type="ARBA" id="ARBA00023008"/>
    </source>
</evidence>
<dbReference type="PANTHER" id="PTHR43520">
    <property type="entry name" value="ATP7, ISOFORM B"/>
    <property type="match status" value="1"/>
</dbReference>
<dbReference type="Gene3D" id="3.40.1110.10">
    <property type="entry name" value="Calcium-transporting ATPase, cytoplasmic domain N"/>
    <property type="match status" value="1"/>
</dbReference>
<dbReference type="InterPro" id="IPR044492">
    <property type="entry name" value="P_typ_ATPase_HD_dom"/>
</dbReference>
<dbReference type="InterPro" id="IPR023298">
    <property type="entry name" value="ATPase_P-typ_TM_dom_sf"/>
</dbReference>
<dbReference type="InterPro" id="IPR027256">
    <property type="entry name" value="P-typ_ATPase_IB"/>
</dbReference>
<dbReference type="PRINTS" id="PR00943">
    <property type="entry name" value="CUATPASE"/>
</dbReference>
<dbReference type="PANTHER" id="PTHR43520:SF8">
    <property type="entry name" value="P-TYPE CU(+) TRANSPORTER"/>
    <property type="match status" value="1"/>
</dbReference>
<evidence type="ECO:0000256" key="1">
    <source>
        <dbReference type="ARBA" id="ARBA00004127"/>
    </source>
</evidence>
<keyword evidence="16" id="KW-1003">Cell membrane</keyword>
<evidence type="ECO:0000313" key="19">
    <source>
        <dbReference type="Proteomes" id="UP001339883"/>
    </source>
</evidence>
<feature type="transmembrane region" description="Helical" evidence="16">
    <location>
        <begin position="413"/>
        <end position="435"/>
    </location>
</feature>
<feature type="domain" description="HMA" evidence="17">
    <location>
        <begin position="1"/>
        <end position="57"/>
    </location>
</feature>
<feature type="transmembrane region" description="Helical" evidence="16">
    <location>
        <begin position="159"/>
        <end position="182"/>
    </location>
</feature>
<keyword evidence="9 16" id="KW-0067">ATP-binding</keyword>
<evidence type="ECO:0000256" key="16">
    <source>
        <dbReference type="RuleBase" id="RU362081"/>
    </source>
</evidence>
<dbReference type="SUPFAM" id="SSF81653">
    <property type="entry name" value="Calcium ATPase, transduction domain A"/>
    <property type="match status" value="1"/>
</dbReference>
<feature type="transmembrane region" description="Helical" evidence="16">
    <location>
        <begin position="785"/>
        <end position="804"/>
    </location>
</feature>
<dbReference type="InterPro" id="IPR023214">
    <property type="entry name" value="HAD_sf"/>
</dbReference>
<evidence type="ECO:0000256" key="9">
    <source>
        <dbReference type="ARBA" id="ARBA00022840"/>
    </source>
</evidence>
<organism evidence="18 19">
    <name type="scientific">Acinetobacter pollinis</name>
    <dbReference type="NCBI Taxonomy" id="2605270"/>
    <lineage>
        <taxon>Bacteria</taxon>
        <taxon>Pseudomonadati</taxon>
        <taxon>Pseudomonadota</taxon>
        <taxon>Gammaproteobacteria</taxon>
        <taxon>Moraxellales</taxon>
        <taxon>Moraxellaceae</taxon>
        <taxon>Acinetobacter</taxon>
    </lineage>
</organism>
<sequence>MTCASCVGRVEKVLKKIAGVENVSVNLATEKAVVEGVTGLKTEDLVKAVERAGYGASYEKNQHTENIIDLNIQGMTCASCVGRVEKALLKVAGVDDVSVNLATESAQVHLQKNISPEILIQTVEKAGYQAEIKNNQSEDKEESLTQRREKEAKVLRRDLIIALICTLPIFVLEMGTHISTSFHHLVLSYLGQSLSWYIQFALTTCVLIFPGRRFYQKGLPALFRLAPDMNSLVALGTLAAYGFSCIATFLPWLLPENTVNVYFEAAAVIVTLILLGRYLEAKAKGKTSQAIERLIGIQPKTARILKAGELLEVDIKQVMAGMTVVVQPGEKIAVDGTILKGHSFVDESMITGEPIAVKKDKDSHVVAGTVNQQGILHIQVSATGSDTVLAQIIRLVEEAQGSKLPIQTMVNQVTMWFVPVVIVLAVITFIAWLVFGPSPAFSFALVNAVAVLIIACPCAMGLATPTSIMVSTGRGAEMGILFRKGEALQTLKEAEVIAFDKTGTLTEGKPKLTDLMTIDNQNKADILRYMASVEQYSEHPVAQAIVNYAKEQQITLFEANEIQVVAGYGIQAFVNQKRICIGADRFMKKLGLEVKTFAVKSEQLAQDGKTPFYIAVENTVAAIVAVADDIKPSTYKAIQSLHELGLKVVMISGDNYKTARAIAKKLKIDDVIAEVLPEGKVSAIQKLQKEYGKVAYVGDGINDAPALASADIGLAVGTGTDVAIESADVVLMSGNLQTVTHAIALSKATIRNIKQNLFWAFIYNIALIPIAAGVLYPFYHILLSPMISALAMGLSSVFVLTNALRLKRFHYSESKGGA</sequence>
<gene>
    <name evidence="18" type="ORF">I2F25_02010</name>
</gene>
<comment type="caution">
    <text evidence="18">The sequence shown here is derived from an EMBL/GenBank/DDBJ whole genome shotgun (WGS) entry which is preliminary data.</text>
</comment>
<dbReference type="CDD" id="cd02094">
    <property type="entry name" value="P-type_ATPase_Cu-like"/>
    <property type="match status" value="1"/>
</dbReference>
<keyword evidence="11" id="KW-1278">Translocase</keyword>
<evidence type="ECO:0000256" key="11">
    <source>
        <dbReference type="ARBA" id="ARBA00022967"/>
    </source>
</evidence>
<keyword evidence="4 16" id="KW-0812">Transmembrane</keyword>
<feature type="transmembrane region" description="Helical" evidence="16">
    <location>
        <begin position="194"/>
        <end position="211"/>
    </location>
</feature>
<evidence type="ECO:0000256" key="2">
    <source>
        <dbReference type="ARBA" id="ARBA00006024"/>
    </source>
</evidence>
<feature type="transmembrane region" description="Helical" evidence="16">
    <location>
        <begin position="260"/>
        <end position="279"/>
    </location>
</feature>
<dbReference type="PRINTS" id="PR00119">
    <property type="entry name" value="CATATPASE"/>
</dbReference>
<keyword evidence="14" id="KW-0406">Ion transport</keyword>
<keyword evidence="19" id="KW-1185">Reference proteome</keyword>
<name>A0ABU6DPQ0_9GAMM</name>
<evidence type="ECO:0000313" key="18">
    <source>
        <dbReference type="EMBL" id="MEB5475843.1"/>
    </source>
</evidence>
<evidence type="ECO:0000259" key="17">
    <source>
        <dbReference type="PROSITE" id="PS50846"/>
    </source>
</evidence>
<dbReference type="InterPro" id="IPR036412">
    <property type="entry name" value="HAD-like_sf"/>
</dbReference>
<dbReference type="PROSITE" id="PS50846">
    <property type="entry name" value="HMA_2"/>
    <property type="match status" value="2"/>
</dbReference>
<feature type="transmembrane region" description="Helical" evidence="16">
    <location>
        <begin position="441"/>
        <end position="464"/>
    </location>
</feature>
<dbReference type="Pfam" id="PF00702">
    <property type="entry name" value="Hydrolase"/>
    <property type="match status" value="1"/>
</dbReference>
<dbReference type="SFLD" id="SFLDF00027">
    <property type="entry name" value="p-type_atpase"/>
    <property type="match status" value="1"/>
</dbReference>
<keyword evidence="5 16" id="KW-0479">Metal-binding</keyword>
<dbReference type="Gene3D" id="2.70.150.10">
    <property type="entry name" value="Calcium-transporting ATPase, cytoplasmic transduction domain A"/>
    <property type="match status" value="1"/>
</dbReference>
<dbReference type="NCBIfam" id="TIGR01494">
    <property type="entry name" value="ATPase_P-type"/>
    <property type="match status" value="1"/>
</dbReference>
<keyword evidence="12 16" id="KW-1133">Transmembrane helix</keyword>
<dbReference type="SUPFAM" id="SSF81665">
    <property type="entry name" value="Calcium ATPase, transmembrane domain M"/>
    <property type="match status" value="1"/>
</dbReference>
<dbReference type="InterPro" id="IPR008250">
    <property type="entry name" value="ATPase_P-typ_transduc_dom_A_sf"/>
</dbReference>
<dbReference type="Gene3D" id="3.40.50.1000">
    <property type="entry name" value="HAD superfamily/HAD-like"/>
    <property type="match status" value="1"/>
</dbReference>
<dbReference type="Gene3D" id="3.30.70.100">
    <property type="match status" value="2"/>
</dbReference>
<dbReference type="NCBIfam" id="TIGR01511">
    <property type="entry name" value="ATPase-IB1_Cu"/>
    <property type="match status" value="1"/>
</dbReference>
<dbReference type="SUPFAM" id="SSF55008">
    <property type="entry name" value="HMA, heavy metal-associated domain"/>
    <property type="match status" value="2"/>
</dbReference>
<keyword evidence="15 16" id="KW-0472">Membrane</keyword>
<evidence type="ECO:0000256" key="10">
    <source>
        <dbReference type="ARBA" id="ARBA00022842"/>
    </source>
</evidence>